<dbReference type="SUPFAM" id="SSF75304">
    <property type="entry name" value="Amidase signature (AS) enzymes"/>
    <property type="match status" value="1"/>
</dbReference>
<evidence type="ECO:0000259" key="1">
    <source>
        <dbReference type="Pfam" id="PF01425"/>
    </source>
</evidence>
<dbReference type="InterPro" id="IPR000120">
    <property type="entry name" value="Amidase"/>
</dbReference>
<evidence type="ECO:0000313" key="2">
    <source>
        <dbReference type="EMBL" id="CAB4961085.1"/>
    </source>
</evidence>
<dbReference type="PROSITE" id="PS00571">
    <property type="entry name" value="AMIDASES"/>
    <property type="match status" value="1"/>
</dbReference>
<dbReference type="InterPro" id="IPR036928">
    <property type="entry name" value="AS_sf"/>
</dbReference>
<dbReference type="EMBL" id="CAFBNF010000294">
    <property type="protein sequence ID" value="CAB4961085.1"/>
    <property type="molecule type" value="Genomic_DNA"/>
</dbReference>
<feature type="domain" description="Amidase" evidence="1">
    <location>
        <begin position="21"/>
        <end position="430"/>
    </location>
</feature>
<accession>A0A6J7KZI0</accession>
<reference evidence="2" key="1">
    <citation type="submission" date="2020-05" db="EMBL/GenBank/DDBJ databases">
        <authorList>
            <person name="Chiriac C."/>
            <person name="Salcher M."/>
            <person name="Ghai R."/>
            <person name="Kavagutti S V."/>
        </authorList>
    </citation>
    <scope>NUCLEOTIDE SEQUENCE</scope>
</reference>
<dbReference type="PANTHER" id="PTHR11895">
    <property type="entry name" value="TRANSAMIDASE"/>
    <property type="match status" value="1"/>
</dbReference>
<name>A0A6J7KZI0_9ZZZZ</name>
<dbReference type="Gene3D" id="3.90.1300.10">
    <property type="entry name" value="Amidase signature (AS) domain"/>
    <property type="match status" value="1"/>
</dbReference>
<protein>
    <submittedName>
        <fullName evidence="2">Unannotated protein</fullName>
    </submittedName>
</protein>
<gene>
    <name evidence="2" type="ORF">UFOPK3773_01993</name>
</gene>
<proteinExistence type="predicted"/>
<dbReference type="GO" id="GO:0003824">
    <property type="term" value="F:catalytic activity"/>
    <property type="evidence" value="ECO:0007669"/>
    <property type="project" value="InterPro"/>
</dbReference>
<dbReference type="InterPro" id="IPR020556">
    <property type="entry name" value="Amidase_CS"/>
</dbReference>
<dbReference type="PANTHER" id="PTHR11895:SF176">
    <property type="entry name" value="AMIDASE AMID-RELATED"/>
    <property type="match status" value="1"/>
</dbReference>
<sequence length="460" mass="48472">MSQSGESGESCVERWDRARARFAALDGGLRAVITWIESSRTVAEECDRRAAAGEPLGPLHGLLVGIKDNIDVAGVVTTAGAAFLSDNVATADAGCIELLKAQGAVVIAKLNMAELAWGATTQNATYGACRNPWDTDRIPGGSSGGSGAALAARMCEAALGTDTGASVRVPAALNGVVGLRPTFGAISNRGVYPVAYTQDAVGPMAVLASDAARLTEALIQHDPADPYSLAGAAMPATSLIGVPLDGVVFGVPESFFFDDLEQGVADRIDGFMSWLKAQGGQLVPVADFGQAQAFEHWTRIVQSEGASLHEPRLGESPHHFSPDVHGRVSAGLDVRAVDLVRSLDWRQRYRHGLGQVFAEVDVIVTPVVPIDVPFAEGYDSRAQTQALGRITYPWALHAGPTLTLPIGFNTDSDLPVGVALSAAPWCEARLFQVADAYQRDTTWHERLPGLVSALEEAPSE</sequence>
<dbReference type="AlphaFoldDB" id="A0A6J7KZI0"/>
<organism evidence="2">
    <name type="scientific">freshwater metagenome</name>
    <dbReference type="NCBI Taxonomy" id="449393"/>
    <lineage>
        <taxon>unclassified sequences</taxon>
        <taxon>metagenomes</taxon>
        <taxon>ecological metagenomes</taxon>
    </lineage>
</organism>
<dbReference type="Pfam" id="PF01425">
    <property type="entry name" value="Amidase"/>
    <property type="match status" value="1"/>
</dbReference>
<dbReference type="InterPro" id="IPR023631">
    <property type="entry name" value="Amidase_dom"/>
</dbReference>